<sequence length="237" mass="27100">MERLRHTRIISFSWERVLFALTTFLVTAELHLRILSYNVQAEAIISGILTYQFYDITNASEILQYNGNYTAPEKPELPTITYLPKYFSIDAVMNFTVKMRSLVDEDHPNDVPMNVTTKMFITVSVSQLLENTSNGIRMSSGLNNMSWVNPSIDVLTAYYMNQRGFYTMDFPDDPPTFFDFTGLPPEYNTSASDRGTRLKVLNVEIFFQGTNVLNAPIDHPMHLHGYCFYVVGEGRGN</sequence>
<name>A0A2I0ITN2_PUNGR</name>
<comment type="similarity">
    <text evidence="1">Belongs to the multicopper oxidase family.</text>
</comment>
<dbReference type="EMBL" id="PGOL01002513">
    <property type="protein sequence ID" value="PKI47334.1"/>
    <property type="molecule type" value="Genomic_DNA"/>
</dbReference>
<evidence type="ECO:0000256" key="1">
    <source>
        <dbReference type="ARBA" id="ARBA00010609"/>
    </source>
</evidence>
<dbReference type="InterPro" id="IPR011706">
    <property type="entry name" value="Cu-oxidase_C"/>
</dbReference>
<evidence type="ECO:0000313" key="3">
    <source>
        <dbReference type="EMBL" id="PKI47334.1"/>
    </source>
</evidence>
<comment type="caution">
    <text evidence="3">The sequence shown here is derived from an EMBL/GenBank/DDBJ whole genome shotgun (WGS) entry which is preliminary data.</text>
</comment>
<protein>
    <recommendedName>
        <fullName evidence="2">Plastocyanin-like domain-containing protein</fullName>
    </recommendedName>
</protein>
<evidence type="ECO:0000313" key="4">
    <source>
        <dbReference type="Proteomes" id="UP000233551"/>
    </source>
</evidence>
<dbReference type="InterPro" id="IPR008972">
    <property type="entry name" value="Cupredoxin"/>
</dbReference>
<reference evidence="3 4" key="1">
    <citation type="submission" date="2017-11" db="EMBL/GenBank/DDBJ databases">
        <title>De-novo sequencing of pomegranate (Punica granatum L.) genome.</title>
        <authorList>
            <person name="Akparov Z."/>
            <person name="Amiraslanov A."/>
            <person name="Hajiyeva S."/>
            <person name="Abbasov M."/>
            <person name="Kaur K."/>
            <person name="Hamwieh A."/>
            <person name="Solovyev V."/>
            <person name="Salamov A."/>
            <person name="Braich B."/>
            <person name="Kosarev P."/>
            <person name="Mahmoud A."/>
            <person name="Hajiyev E."/>
            <person name="Babayeva S."/>
            <person name="Izzatullayeva V."/>
            <person name="Mammadov A."/>
            <person name="Mammadov A."/>
            <person name="Sharifova S."/>
            <person name="Ojaghi J."/>
            <person name="Eynullazada K."/>
            <person name="Bayramov B."/>
            <person name="Abdulazimova A."/>
            <person name="Shahmuradov I."/>
        </authorList>
    </citation>
    <scope>NUCLEOTIDE SEQUENCE [LARGE SCALE GENOMIC DNA]</scope>
    <source>
        <strain evidence="4">cv. AG2017</strain>
        <tissue evidence="3">Leaf</tissue>
    </source>
</reference>
<accession>A0A2I0ITN2</accession>
<dbReference type="AlphaFoldDB" id="A0A2I0ITN2"/>
<dbReference type="Gene3D" id="2.60.40.420">
    <property type="entry name" value="Cupredoxins - blue copper proteins"/>
    <property type="match status" value="1"/>
</dbReference>
<dbReference type="GO" id="GO:0005507">
    <property type="term" value="F:copper ion binding"/>
    <property type="evidence" value="ECO:0007669"/>
    <property type="project" value="InterPro"/>
</dbReference>
<dbReference type="InterPro" id="IPR045087">
    <property type="entry name" value="Cu-oxidase_fam"/>
</dbReference>
<gene>
    <name evidence="3" type="ORF">CRG98_032259</name>
</gene>
<proteinExistence type="inferred from homology"/>
<evidence type="ECO:0000259" key="2">
    <source>
        <dbReference type="Pfam" id="PF07731"/>
    </source>
</evidence>
<organism evidence="3 4">
    <name type="scientific">Punica granatum</name>
    <name type="common">Pomegranate</name>
    <dbReference type="NCBI Taxonomy" id="22663"/>
    <lineage>
        <taxon>Eukaryota</taxon>
        <taxon>Viridiplantae</taxon>
        <taxon>Streptophyta</taxon>
        <taxon>Embryophyta</taxon>
        <taxon>Tracheophyta</taxon>
        <taxon>Spermatophyta</taxon>
        <taxon>Magnoliopsida</taxon>
        <taxon>eudicotyledons</taxon>
        <taxon>Gunneridae</taxon>
        <taxon>Pentapetalae</taxon>
        <taxon>rosids</taxon>
        <taxon>malvids</taxon>
        <taxon>Myrtales</taxon>
        <taxon>Lythraceae</taxon>
        <taxon>Punica</taxon>
    </lineage>
</organism>
<dbReference type="Pfam" id="PF07731">
    <property type="entry name" value="Cu-oxidase_2"/>
    <property type="match status" value="1"/>
</dbReference>
<dbReference type="SUPFAM" id="SSF49503">
    <property type="entry name" value="Cupredoxins"/>
    <property type="match status" value="1"/>
</dbReference>
<dbReference type="Proteomes" id="UP000233551">
    <property type="component" value="Unassembled WGS sequence"/>
</dbReference>
<dbReference type="PANTHER" id="PTHR11709">
    <property type="entry name" value="MULTI-COPPER OXIDASE"/>
    <property type="match status" value="1"/>
</dbReference>
<dbReference type="PANTHER" id="PTHR11709:SF261">
    <property type="entry name" value="LACCASE"/>
    <property type="match status" value="1"/>
</dbReference>
<dbReference type="STRING" id="22663.A0A2I0ITN2"/>
<keyword evidence="4" id="KW-1185">Reference proteome</keyword>
<dbReference type="GO" id="GO:0016491">
    <property type="term" value="F:oxidoreductase activity"/>
    <property type="evidence" value="ECO:0007669"/>
    <property type="project" value="InterPro"/>
</dbReference>
<feature type="domain" description="Plastocyanin-like" evidence="2">
    <location>
        <begin position="171"/>
        <end position="237"/>
    </location>
</feature>